<keyword evidence="1" id="KW-0472">Membrane</keyword>
<feature type="transmembrane region" description="Helical" evidence="1">
    <location>
        <begin position="70"/>
        <end position="87"/>
    </location>
</feature>
<keyword evidence="1" id="KW-0812">Transmembrane</keyword>
<comment type="caution">
    <text evidence="2">The sequence shown here is derived from an EMBL/GenBank/DDBJ whole genome shotgun (WGS) entry which is preliminary data.</text>
</comment>
<protein>
    <submittedName>
        <fullName evidence="2">ABC transporter permease</fullName>
    </submittedName>
</protein>
<proteinExistence type="predicted"/>
<organism evidence="2 3">
    <name type="scientific">Enterococcus casseliflavus</name>
    <name type="common">Enterococcus flavescens</name>
    <dbReference type="NCBI Taxonomy" id="37734"/>
    <lineage>
        <taxon>Bacteria</taxon>
        <taxon>Bacillati</taxon>
        <taxon>Bacillota</taxon>
        <taxon>Bacilli</taxon>
        <taxon>Lactobacillales</taxon>
        <taxon>Enterococcaceae</taxon>
        <taxon>Enterococcus</taxon>
    </lineage>
</organism>
<name>A0A415EW09_ENTCA</name>
<dbReference type="GO" id="GO:0140359">
    <property type="term" value="F:ABC-type transporter activity"/>
    <property type="evidence" value="ECO:0007669"/>
    <property type="project" value="InterPro"/>
</dbReference>
<dbReference type="PANTHER" id="PTHR43471">
    <property type="entry name" value="ABC TRANSPORTER PERMEASE"/>
    <property type="match status" value="1"/>
</dbReference>
<feature type="transmembrane region" description="Helical" evidence="1">
    <location>
        <begin position="155"/>
        <end position="176"/>
    </location>
</feature>
<reference evidence="2 3" key="1">
    <citation type="submission" date="2018-08" db="EMBL/GenBank/DDBJ databases">
        <title>A genome reference for cultivated species of the human gut microbiota.</title>
        <authorList>
            <person name="Zou Y."/>
            <person name="Xue W."/>
            <person name="Luo G."/>
        </authorList>
    </citation>
    <scope>NUCLEOTIDE SEQUENCE [LARGE SCALE GENOMIC DNA]</scope>
    <source>
        <strain evidence="2 3">AF48-16</strain>
    </source>
</reference>
<dbReference type="Pfam" id="PF12679">
    <property type="entry name" value="ABC2_membrane_2"/>
    <property type="match status" value="1"/>
</dbReference>
<dbReference type="Proteomes" id="UP000286288">
    <property type="component" value="Unassembled WGS sequence"/>
</dbReference>
<gene>
    <name evidence="2" type="ORF">DW084_04370</name>
</gene>
<feature type="transmembrane region" description="Helical" evidence="1">
    <location>
        <begin position="227"/>
        <end position="249"/>
    </location>
</feature>
<dbReference type="AlphaFoldDB" id="A0A415EW09"/>
<sequence length="254" mass="28151">MKVFLVFLKKEFLGGLRSKKLLICLILFALIGMLSPFTAKIMPDLMASMMPESIEITIADPTSIDAWLQFYSNIGTIGLLVFVILFTDTLSAEINQGTFTQLITRGLPKTTIVCAKACYLMILWSLSYLLSASVSAFYTLIYFDDSSAAQVPSALVSYWLFGLLAISILLLGSSFAKSIYQGLLFIGVCYLMGMLGNLWSQVTNWNPYSLSSQFPNYLTDQIKLGELLPALLLTCFLIIACLTGSIAVLRKRKY</sequence>
<evidence type="ECO:0000313" key="3">
    <source>
        <dbReference type="Proteomes" id="UP000286288"/>
    </source>
</evidence>
<feature type="transmembrane region" description="Helical" evidence="1">
    <location>
        <begin position="21"/>
        <end position="42"/>
    </location>
</feature>
<feature type="transmembrane region" description="Helical" evidence="1">
    <location>
        <begin position="117"/>
        <end position="143"/>
    </location>
</feature>
<dbReference type="GO" id="GO:0005886">
    <property type="term" value="C:plasma membrane"/>
    <property type="evidence" value="ECO:0007669"/>
    <property type="project" value="UniProtKB-SubCell"/>
</dbReference>
<dbReference type="EMBL" id="QRMZ01000004">
    <property type="protein sequence ID" value="RHK07489.1"/>
    <property type="molecule type" value="Genomic_DNA"/>
</dbReference>
<keyword evidence="1" id="KW-1133">Transmembrane helix</keyword>
<feature type="transmembrane region" description="Helical" evidence="1">
    <location>
        <begin position="183"/>
        <end position="202"/>
    </location>
</feature>
<evidence type="ECO:0000256" key="1">
    <source>
        <dbReference type="SAM" id="Phobius"/>
    </source>
</evidence>
<accession>A0A415EW09</accession>
<evidence type="ECO:0000313" key="2">
    <source>
        <dbReference type="EMBL" id="RHK07489.1"/>
    </source>
</evidence>